<accession>A0A5B7BRF5</accession>
<keyword evidence="2" id="KW-0809">Transit peptide</keyword>
<dbReference type="EMBL" id="GHES01040087">
    <property type="protein sequence ID" value="MPA70646.1"/>
    <property type="molecule type" value="Transcribed_RNA"/>
</dbReference>
<dbReference type="FunFam" id="3.30.1360.120:FF:000021">
    <property type="entry name" value="Slr0635 protein"/>
    <property type="match status" value="1"/>
</dbReference>
<dbReference type="Gene3D" id="3.30.1360.120">
    <property type="entry name" value="Probable tRNA modification gtpase trme, domain 1"/>
    <property type="match status" value="1"/>
</dbReference>
<dbReference type="InterPro" id="IPR028896">
    <property type="entry name" value="GcvT/YgfZ/DmdA"/>
</dbReference>
<dbReference type="InterPro" id="IPR013977">
    <property type="entry name" value="GcvT_C"/>
</dbReference>
<dbReference type="SUPFAM" id="SSF103025">
    <property type="entry name" value="Folate-binding domain"/>
    <property type="match status" value="1"/>
</dbReference>
<dbReference type="Pfam" id="PF01571">
    <property type="entry name" value="GCV_T"/>
    <property type="match status" value="1"/>
</dbReference>
<comment type="similarity">
    <text evidence="1">Belongs to the GcvT family.</text>
</comment>
<dbReference type="InterPro" id="IPR006222">
    <property type="entry name" value="GCVT_N"/>
</dbReference>
<evidence type="ECO:0008006" key="6">
    <source>
        <dbReference type="Google" id="ProtNLM"/>
    </source>
</evidence>
<sequence>MLMVVGRMFSVSCVVCTSRECSLRRLIPQSQSHSSRRRSFCKLSLYSSNPSPNDAFLSRKLSPSSTLPLFSRTALPFDLSPPPIDHDLLDTVTVEGAKVSEDGIIETFDNDDEALDAVDNGIVVADLSHYGRIRVSGEDRIQFLHNQSTANFECLHEGQGCDTVFVTPTARTIDIAHAWIMKNAITLVVSPVTCGSITEMLRKYIFFDDKVEIQDITKQTCLFVLVGPKCNKVMEDLNLGGLLGQPYGSHKHYSVSGMPITVGRGNVISEEGFSLLMSPAAAGSVWKTLLSQGAVPMGSKAWETLMIIQGRPAPGKELTNEFNVLEAGLWNSVSLNKGCYKGQETISRLVTYDGVKQKLWGIHLSSPAEPGSPITVEGKKVGKLTSYAAGRKQSEHFGLGYIKRQAASKGDTVTVGDNIAGTVVEVPFLARQCPPSKT</sequence>
<evidence type="ECO:0000256" key="2">
    <source>
        <dbReference type="ARBA" id="ARBA00022946"/>
    </source>
</evidence>
<name>A0A5B7BRF5_DAVIN</name>
<dbReference type="AlphaFoldDB" id="A0A5B7BRF5"/>
<dbReference type="GO" id="GO:0005739">
    <property type="term" value="C:mitochondrion"/>
    <property type="evidence" value="ECO:0007669"/>
    <property type="project" value="TreeGrafter"/>
</dbReference>
<feature type="domain" description="Aminomethyltransferase C-terminal" evidence="4">
    <location>
        <begin position="358"/>
        <end position="428"/>
    </location>
</feature>
<evidence type="ECO:0000256" key="1">
    <source>
        <dbReference type="ARBA" id="ARBA00008609"/>
    </source>
</evidence>
<dbReference type="PANTHER" id="PTHR43757:SF14">
    <property type="entry name" value="GLYCINE CLEAVAGE T-PROTEIN FAMILY"/>
    <property type="match status" value="1"/>
</dbReference>
<organism evidence="5">
    <name type="scientific">Davidia involucrata</name>
    <name type="common">Dove tree</name>
    <dbReference type="NCBI Taxonomy" id="16924"/>
    <lineage>
        <taxon>Eukaryota</taxon>
        <taxon>Viridiplantae</taxon>
        <taxon>Streptophyta</taxon>
        <taxon>Embryophyta</taxon>
        <taxon>Tracheophyta</taxon>
        <taxon>Spermatophyta</taxon>
        <taxon>Magnoliopsida</taxon>
        <taxon>eudicotyledons</taxon>
        <taxon>Gunneridae</taxon>
        <taxon>Pentapetalae</taxon>
        <taxon>asterids</taxon>
        <taxon>Cornales</taxon>
        <taxon>Nyssaceae</taxon>
        <taxon>Davidia</taxon>
    </lineage>
</organism>
<feature type="domain" description="GCVT N-terminal" evidence="3">
    <location>
        <begin position="113"/>
        <end position="337"/>
    </location>
</feature>
<gene>
    <name evidence="5" type="ORF">Din_040087</name>
</gene>
<dbReference type="PANTHER" id="PTHR43757">
    <property type="entry name" value="AMINOMETHYLTRANSFERASE"/>
    <property type="match status" value="1"/>
</dbReference>
<evidence type="ECO:0000259" key="3">
    <source>
        <dbReference type="Pfam" id="PF01571"/>
    </source>
</evidence>
<dbReference type="NCBIfam" id="TIGR03317">
    <property type="entry name" value="ygfZ_signature"/>
    <property type="match status" value="1"/>
</dbReference>
<evidence type="ECO:0000259" key="4">
    <source>
        <dbReference type="Pfam" id="PF08669"/>
    </source>
</evidence>
<protein>
    <recommendedName>
        <fullName evidence="6">Aminomethyltransferase folate-binding domain-containing protein</fullName>
    </recommendedName>
</protein>
<dbReference type="InterPro" id="IPR017703">
    <property type="entry name" value="YgfZ/GCV_T_CS"/>
</dbReference>
<dbReference type="InterPro" id="IPR027266">
    <property type="entry name" value="TrmE/GcvT-like"/>
</dbReference>
<proteinExistence type="inferred from homology"/>
<evidence type="ECO:0000313" key="5">
    <source>
        <dbReference type="EMBL" id="MPA70646.1"/>
    </source>
</evidence>
<dbReference type="Pfam" id="PF08669">
    <property type="entry name" value="GCV_T_C"/>
    <property type="match status" value="1"/>
</dbReference>
<dbReference type="SUPFAM" id="SSF101790">
    <property type="entry name" value="Aminomethyltransferase beta-barrel domain"/>
    <property type="match status" value="1"/>
</dbReference>
<reference evidence="5" key="1">
    <citation type="submission" date="2019-08" db="EMBL/GenBank/DDBJ databases">
        <title>Reference gene set and small RNA set construction with multiple tissues from Davidia involucrata Baill.</title>
        <authorList>
            <person name="Yang H."/>
            <person name="Zhou C."/>
            <person name="Li G."/>
            <person name="Wang J."/>
            <person name="Gao P."/>
            <person name="Wang M."/>
            <person name="Wang R."/>
            <person name="Zhao Y."/>
        </authorList>
    </citation>
    <scope>NUCLEOTIDE SEQUENCE</scope>
    <source>
        <tissue evidence="5">Mixed with DoveR01_LX</tissue>
    </source>
</reference>
<dbReference type="InterPro" id="IPR029043">
    <property type="entry name" value="GcvT/YgfZ_C"/>
</dbReference>